<dbReference type="RefSeq" id="WP_170259069.1">
    <property type="nucleotide sequence ID" value="NZ_BKAF01000004.1"/>
</dbReference>
<evidence type="ECO:0000256" key="2">
    <source>
        <dbReference type="ARBA" id="ARBA00001947"/>
    </source>
</evidence>
<comment type="cofactor">
    <cofactor evidence="2">
        <name>Zn(2+)</name>
        <dbReference type="ChEBI" id="CHEBI:29105"/>
    </cofactor>
</comment>
<dbReference type="GO" id="GO:0016285">
    <property type="term" value="F:alanyl aminopeptidase activity"/>
    <property type="evidence" value="ECO:0007669"/>
    <property type="project" value="UniProtKB-EC"/>
</dbReference>
<feature type="signal peptide" evidence="13">
    <location>
        <begin position="1"/>
        <end position="21"/>
    </location>
</feature>
<dbReference type="InterPro" id="IPR042097">
    <property type="entry name" value="Aminopeptidase_N-like_N_sf"/>
</dbReference>
<organism evidence="15 16">
    <name type="scientific">Nocardioides psychrotolerans</name>
    <dbReference type="NCBI Taxonomy" id="1005945"/>
    <lineage>
        <taxon>Bacteria</taxon>
        <taxon>Bacillati</taxon>
        <taxon>Actinomycetota</taxon>
        <taxon>Actinomycetes</taxon>
        <taxon>Propionibacteriales</taxon>
        <taxon>Nocardioidaceae</taxon>
        <taxon>Nocardioides</taxon>
    </lineage>
</organism>
<dbReference type="GO" id="GO:0006508">
    <property type="term" value="P:proteolysis"/>
    <property type="evidence" value="ECO:0007669"/>
    <property type="project" value="UniProtKB-KW"/>
</dbReference>
<proteinExistence type="inferred from homology"/>
<evidence type="ECO:0000256" key="11">
    <source>
        <dbReference type="ARBA" id="ARBA00029811"/>
    </source>
</evidence>
<evidence type="ECO:0000256" key="6">
    <source>
        <dbReference type="ARBA" id="ARBA00022670"/>
    </source>
</evidence>
<reference evidence="15 16" key="1">
    <citation type="submission" date="2016-10" db="EMBL/GenBank/DDBJ databases">
        <authorList>
            <person name="de Groot N.N."/>
        </authorList>
    </citation>
    <scope>NUCLEOTIDE SEQUENCE [LARGE SCALE GENOMIC DNA]</scope>
    <source>
        <strain evidence="15 16">CGMCC 1.11156</strain>
    </source>
</reference>
<evidence type="ECO:0000256" key="7">
    <source>
        <dbReference type="ARBA" id="ARBA00022723"/>
    </source>
</evidence>
<dbReference type="SUPFAM" id="SSF55486">
    <property type="entry name" value="Metalloproteases ('zincins'), catalytic domain"/>
    <property type="match status" value="1"/>
</dbReference>
<keyword evidence="10" id="KW-0482">Metalloprotease</keyword>
<dbReference type="InterPro" id="IPR027268">
    <property type="entry name" value="Peptidase_M4/M1_CTD_sf"/>
</dbReference>
<dbReference type="Pfam" id="PF01433">
    <property type="entry name" value="Peptidase_M1"/>
    <property type="match status" value="1"/>
</dbReference>
<evidence type="ECO:0000256" key="1">
    <source>
        <dbReference type="ARBA" id="ARBA00000098"/>
    </source>
</evidence>
<keyword evidence="6" id="KW-0645">Protease</keyword>
<dbReference type="GO" id="GO:0008237">
    <property type="term" value="F:metallopeptidase activity"/>
    <property type="evidence" value="ECO:0007669"/>
    <property type="project" value="UniProtKB-KW"/>
</dbReference>
<dbReference type="SUPFAM" id="SSF63737">
    <property type="entry name" value="Leukotriene A4 hydrolase N-terminal domain"/>
    <property type="match status" value="1"/>
</dbReference>
<dbReference type="STRING" id="1005945.SAMN05216561_102277"/>
<evidence type="ECO:0000256" key="8">
    <source>
        <dbReference type="ARBA" id="ARBA00022801"/>
    </source>
</evidence>
<dbReference type="Gene3D" id="1.10.390.10">
    <property type="entry name" value="Neutral Protease Domain 2"/>
    <property type="match status" value="1"/>
</dbReference>
<name>A0A1I3CYV5_9ACTN</name>
<keyword evidence="7" id="KW-0479">Metal-binding</keyword>
<feature type="domain" description="Peptidase M1 membrane alanine aminopeptidase" evidence="14">
    <location>
        <begin position="322"/>
        <end position="462"/>
    </location>
</feature>
<dbReference type="Gene3D" id="2.60.40.1730">
    <property type="entry name" value="tricorn interacting facor f3 domain"/>
    <property type="match status" value="1"/>
</dbReference>
<evidence type="ECO:0000313" key="15">
    <source>
        <dbReference type="EMBL" id="SFH79556.1"/>
    </source>
</evidence>
<evidence type="ECO:0000256" key="9">
    <source>
        <dbReference type="ARBA" id="ARBA00022833"/>
    </source>
</evidence>
<evidence type="ECO:0000256" key="12">
    <source>
        <dbReference type="ARBA" id="ARBA00031533"/>
    </source>
</evidence>
<keyword evidence="9" id="KW-0862">Zinc</keyword>
<dbReference type="GO" id="GO:0008270">
    <property type="term" value="F:zinc ion binding"/>
    <property type="evidence" value="ECO:0007669"/>
    <property type="project" value="InterPro"/>
</dbReference>
<sequence length="478" mass="52564">MTWAAGFAALALVAGLGPASAMEPLGPAAAPPVAPVARAGASGIGDDYFPLDGNGGIDVQRYEIHDTYRFRSRRLSGWTRLTITATEPLTSFNLDLLLPVMGVTVDGDTAAHERPDPHELTITPVQPLATGRTVEVVVRYVGRPGDIAWEGESNWVASSTEVIAVNQPHMATWWFPANDHPRDKALMDISISVPRGKVVVAGGQRVGREVTGAFATTRWLSAEPMAPYLAFFAAGPFEVEHGTHRGLPWVTAVSRAVPDRDFRRSQRLMRHSARLTSWLETQLGPYPFGSTGGVTTSLTTPFALENQTRPVYPVLAPGSGPVVVHELAHQWFGDSVSVESWHDIWLNEGAATFMEVRYGETRGRIDGTRWLQQQYDEHHGDADFWQVRLDDPGAERLFDHAVYARGAMLFQALRQIMGEAGFWRLLRRWVDEHAGSNASTEDFEAMAEQVSGRDLDDFFAAWLRGTTRPARTSANGLV</sequence>
<keyword evidence="13" id="KW-0732">Signal</keyword>
<evidence type="ECO:0000259" key="14">
    <source>
        <dbReference type="Pfam" id="PF01433"/>
    </source>
</evidence>
<evidence type="ECO:0000256" key="13">
    <source>
        <dbReference type="SAM" id="SignalP"/>
    </source>
</evidence>
<comment type="catalytic activity">
    <reaction evidence="1">
        <text>Release of an N-terminal amino acid, Xaa-|-Yaa- from a peptide, amide or arylamide. Xaa is preferably Ala, but may be most amino acids including Pro (slow action). When a terminal hydrophobic residue is followed by a prolyl residue, the two may be released as an intact Xaa-Pro dipeptide.</text>
        <dbReference type="EC" id="3.4.11.2"/>
    </reaction>
</comment>
<dbReference type="PRINTS" id="PR00756">
    <property type="entry name" value="ALADIPTASE"/>
</dbReference>
<dbReference type="InterPro" id="IPR001930">
    <property type="entry name" value="Peptidase_M1"/>
</dbReference>
<dbReference type="PANTHER" id="PTHR11533:SF297">
    <property type="entry name" value="AMINOPEPTIDASE N"/>
    <property type="match status" value="1"/>
</dbReference>
<comment type="similarity">
    <text evidence="3">Belongs to the peptidase M1 family.</text>
</comment>
<gene>
    <name evidence="15" type="ORF">SAMN05216561_102277</name>
</gene>
<dbReference type="Proteomes" id="UP000198649">
    <property type="component" value="Unassembled WGS sequence"/>
</dbReference>
<keyword evidence="8" id="KW-0378">Hydrolase</keyword>
<protein>
    <recommendedName>
        <fullName evidence="5">Aminopeptidase N</fullName>
        <ecNumber evidence="4">3.4.11.2</ecNumber>
    </recommendedName>
    <alternativeName>
        <fullName evidence="11">Alanine aminopeptidase</fullName>
    </alternativeName>
    <alternativeName>
        <fullName evidence="12">Lysyl aminopeptidase</fullName>
    </alternativeName>
</protein>
<feature type="chain" id="PRO_5011721925" description="Aminopeptidase N" evidence="13">
    <location>
        <begin position="22"/>
        <end position="478"/>
    </location>
</feature>
<dbReference type="AlphaFoldDB" id="A0A1I3CYV5"/>
<evidence type="ECO:0000256" key="4">
    <source>
        <dbReference type="ARBA" id="ARBA00012564"/>
    </source>
</evidence>
<accession>A0A1I3CYV5</accession>
<evidence type="ECO:0000256" key="10">
    <source>
        <dbReference type="ARBA" id="ARBA00023049"/>
    </source>
</evidence>
<evidence type="ECO:0000256" key="5">
    <source>
        <dbReference type="ARBA" id="ARBA00015611"/>
    </source>
</evidence>
<dbReference type="InterPro" id="IPR050344">
    <property type="entry name" value="Peptidase_M1_aminopeptidases"/>
</dbReference>
<dbReference type="EC" id="3.4.11.2" evidence="4"/>
<evidence type="ECO:0000313" key="16">
    <source>
        <dbReference type="Proteomes" id="UP000198649"/>
    </source>
</evidence>
<dbReference type="InterPro" id="IPR014782">
    <property type="entry name" value="Peptidase_M1_dom"/>
</dbReference>
<evidence type="ECO:0000256" key="3">
    <source>
        <dbReference type="ARBA" id="ARBA00010136"/>
    </source>
</evidence>
<dbReference type="PANTHER" id="PTHR11533">
    <property type="entry name" value="PROTEASE M1 ZINC METALLOPROTEASE"/>
    <property type="match status" value="1"/>
</dbReference>
<dbReference type="CDD" id="cd09603">
    <property type="entry name" value="M1_APN_like"/>
    <property type="match status" value="1"/>
</dbReference>
<dbReference type="EMBL" id="FOQG01000002">
    <property type="protein sequence ID" value="SFH79556.1"/>
    <property type="molecule type" value="Genomic_DNA"/>
</dbReference>
<keyword evidence="16" id="KW-1185">Reference proteome</keyword>